<feature type="transmembrane region" description="Helical" evidence="8">
    <location>
        <begin position="94"/>
        <end position="116"/>
    </location>
</feature>
<dbReference type="InterPro" id="IPR022357">
    <property type="entry name" value="MIP_CS"/>
</dbReference>
<keyword evidence="4 7" id="KW-0812">Transmembrane</keyword>
<evidence type="ECO:0000256" key="6">
    <source>
        <dbReference type="ARBA" id="ARBA00023136"/>
    </source>
</evidence>
<dbReference type="PROSITE" id="PS00221">
    <property type="entry name" value="MIP"/>
    <property type="match status" value="1"/>
</dbReference>
<gene>
    <name evidence="9" type="ordered locus">Deima_0675</name>
</gene>
<keyword evidence="6 8" id="KW-0472">Membrane</keyword>
<keyword evidence="10" id="KW-1185">Reference proteome</keyword>
<evidence type="ECO:0000256" key="3">
    <source>
        <dbReference type="ARBA" id="ARBA00022448"/>
    </source>
</evidence>
<dbReference type="STRING" id="709986.Deima_0675"/>
<protein>
    <submittedName>
        <fullName evidence="9">MIP family channel protein</fullName>
    </submittedName>
</protein>
<reference evidence="9 10" key="1">
    <citation type="journal article" date="2011" name="Stand. Genomic Sci.">
        <title>Complete genome sequence of Deinococcus maricopensis type strain (LB-34).</title>
        <authorList>
            <person name="Pukall R."/>
            <person name="Zeytun A."/>
            <person name="Lucas S."/>
            <person name="Lapidus A."/>
            <person name="Hammon N."/>
            <person name="Deshpande S."/>
            <person name="Nolan M."/>
            <person name="Cheng J.F."/>
            <person name="Pitluck S."/>
            <person name="Liolios K."/>
            <person name="Pagani I."/>
            <person name="Mikhailova N."/>
            <person name="Ivanova N."/>
            <person name="Mavromatis K."/>
            <person name="Pati A."/>
            <person name="Tapia R."/>
            <person name="Han C."/>
            <person name="Goodwin L."/>
            <person name="Chen A."/>
            <person name="Palaniappan K."/>
            <person name="Land M."/>
            <person name="Hauser L."/>
            <person name="Chang Y.J."/>
            <person name="Jeffries C.D."/>
            <person name="Brambilla E.M."/>
            <person name="Rohde M."/>
            <person name="Goker M."/>
            <person name="Detter J.C."/>
            <person name="Woyke T."/>
            <person name="Bristow J."/>
            <person name="Eisen J.A."/>
            <person name="Markowitz V."/>
            <person name="Hugenholtz P."/>
            <person name="Kyrpides N.C."/>
            <person name="Klenk H.P."/>
        </authorList>
    </citation>
    <scope>NUCLEOTIDE SEQUENCE [LARGE SCALE GENOMIC DNA]</scope>
    <source>
        <strain evidence="10">DSM 21211 / LMG 22137 / NRRL B-23946 / LB-34</strain>
    </source>
</reference>
<dbReference type="PANTHER" id="PTHR43829">
    <property type="entry name" value="AQUAPORIN OR AQUAGLYCEROPORIN RELATED"/>
    <property type="match status" value="1"/>
</dbReference>
<dbReference type="InterPro" id="IPR050363">
    <property type="entry name" value="MIP/Aquaporin"/>
</dbReference>
<dbReference type="GO" id="GO:0015254">
    <property type="term" value="F:glycerol channel activity"/>
    <property type="evidence" value="ECO:0007669"/>
    <property type="project" value="TreeGrafter"/>
</dbReference>
<evidence type="ECO:0000256" key="7">
    <source>
        <dbReference type="RuleBase" id="RU000477"/>
    </source>
</evidence>
<dbReference type="PROSITE" id="PS51257">
    <property type="entry name" value="PROKAR_LIPOPROTEIN"/>
    <property type="match status" value="1"/>
</dbReference>
<dbReference type="PRINTS" id="PR00783">
    <property type="entry name" value="MINTRINSICP"/>
</dbReference>
<dbReference type="eggNOG" id="COG0580">
    <property type="taxonomic scope" value="Bacteria"/>
</dbReference>
<feature type="transmembrane region" description="Helical" evidence="8">
    <location>
        <begin position="54"/>
        <end position="73"/>
    </location>
</feature>
<accession>E8U5J3</accession>
<dbReference type="OrthoDB" id="9807293at2"/>
<dbReference type="Gene3D" id="1.20.1080.10">
    <property type="entry name" value="Glycerol uptake facilitator protein"/>
    <property type="match status" value="1"/>
</dbReference>
<dbReference type="KEGG" id="dmr:Deima_0675"/>
<dbReference type="EMBL" id="CP002454">
    <property type="protein sequence ID" value="ADV66332.1"/>
    <property type="molecule type" value="Genomic_DNA"/>
</dbReference>
<dbReference type="InterPro" id="IPR000425">
    <property type="entry name" value="MIP"/>
</dbReference>
<feature type="transmembrane region" description="Helical" evidence="8">
    <location>
        <begin position="12"/>
        <end position="34"/>
    </location>
</feature>
<dbReference type="PANTHER" id="PTHR43829:SF9">
    <property type="entry name" value="AQUAPORIN-9"/>
    <property type="match status" value="1"/>
</dbReference>
<dbReference type="CDD" id="cd00333">
    <property type="entry name" value="MIP"/>
    <property type="match status" value="1"/>
</dbReference>
<dbReference type="AlphaFoldDB" id="E8U5J3"/>
<dbReference type="NCBIfam" id="TIGR00861">
    <property type="entry name" value="MIP"/>
    <property type="match status" value="1"/>
</dbReference>
<evidence type="ECO:0000256" key="5">
    <source>
        <dbReference type="ARBA" id="ARBA00022989"/>
    </source>
</evidence>
<feature type="transmembrane region" description="Helical" evidence="8">
    <location>
        <begin position="143"/>
        <end position="164"/>
    </location>
</feature>
<dbReference type="InterPro" id="IPR023271">
    <property type="entry name" value="Aquaporin-like"/>
</dbReference>
<dbReference type="HOGENOM" id="CLU_020019_9_2_0"/>
<comment type="subcellular location">
    <subcellularLocation>
        <location evidence="1">Membrane</location>
        <topology evidence="1">Multi-pass membrane protein</topology>
    </subcellularLocation>
</comment>
<proteinExistence type="inferred from homology"/>
<organism evidence="9 10">
    <name type="scientific">Deinococcus maricopensis (strain DSM 21211 / LMG 22137 / NRRL B-23946 / LB-34)</name>
    <dbReference type="NCBI Taxonomy" id="709986"/>
    <lineage>
        <taxon>Bacteria</taxon>
        <taxon>Thermotogati</taxon>
        <taxon>Deinococcota</taxon>
        <taxon>Deinococci</taxon>
        <taxon>Deinococcales</taxon>
        <taxon>Deinococcaceae</taxon>
        <taxon>Deinococcus</taxon>
    </lineage>
</organism>
<feature type="transmembrane region" description="Helical" evidence="8">
    <location>
        <begin position="226"/>
        <end position="245"/>
    </location>
</feature>
<dbReference type="SUPFAM" id="SSF81338">
    <property type="entry name" value="Aquaporin-like"/>
    <property type="match status" value="1"/>
</dbReference>
<evidence type="ECO:0000256" key="1">
    <source>
        <dbReference type="ARBA" id="ARBA00004141"/>
    </source>
</evidence>
<keyword evidence="3 7" id="KW-0813">Transport</keyword>
<evidence type="ECO:0000313" key="10">
    <source>
        <dbReference type="Proteomes" id="UP000008635"/>
    </source>
</evidence>
<evidence type="ECO:0000256" key="4">
    <source>
        <dbReference type="ARBA" id="ARBA00022692"/>
    </source>
</evidence>
<sequence length="275" mass="28814" precursor="true">MTFTRTQEFMAELLGTMVLILFGCGVVAMVVLFANTNPTIPGQIVNGGYTNITLGWGFAVLMGIFISGTISGAHLNPAVTIGLAATGRFPWRKVAHYIAAQLIGAFIGAAIVFAVYHAKWIQFDPGLASTAGVFSTFPAVPGFWPGFIDQVVGTALLMALILAIGDKLNNPLGANWGGLAVAFLVMAIGMSFGGMHGYAINPARDLGPRLFSALAGFQNTGFQNGVWLVPVLGPIVGAVIGAFVYDLGIGRTLNRAHLAAQGEQGVDPAYNLETR</sequence>
<dbReference type="Pfam" id="PF00230">
    <property type="entry name" value="MIP"/>
    <property type="match status" value="1"/>
</dbReference>
<dbReference type="RefSeq" id="WP_013555837.1">
    <property type="nucleotide sequence ID" value="NC_014958.1"/>
</dbReference>
<feature type="transmembrane region" description="Helical" evidence="8">
    <location>
        <begin position="176"/>
        <end position="200"/>
    </location>
</feature>
<evidence type="ECO:0000256" key="8">
    <source>
        <dbReference type="SAM" id="Phobius"/>
    </source>
</evidence>
<comment type="similarity">
    <text evidence="2 7">Belongs to the MIP/aquaporin (TC 1.A.8) family.</text>
</comment>
<name>E8U5J3_DEIML</name>
<reference evidence="10" key="2">
    <citation type="submission" date="2011-01" db="EMBL/GenBank/DDBJ databases">
        <title>The complete genome of Deinococcus maricopensis DSM 21211.</title>
        <authorList>
            <consortium name="US DOE Joint Genome Institute (JGI-PGF)"/>
            <person name="Lucas S."/>
            <person name="Copeland A."/>
            <person name="Lapidus A."/>
            <person name="Goodwin L."/>
            <person name="Pitluck S."/>
            <person name="Kyrpides N."/>
            <person name="Mavromatis K."/>
            <person name="Pagani I."/>
            <person name="Ivanova N."/>
            <person name="Ovchinnikova G."/>
            <person name="Zeytun A."/>
            <person name="Detter J.C."/>
            <person name="Han C."/>
            <person name="Land M."/>
            <person name="Hauser L."/>
            <person name="Markowitz V."/>
            <person name="Cheng J.-F."/>
            <person name="Hugenholtz P."/>
            <person name="Woyke T."/>
            <person name="Wu D."/>
            <person name="Pukall R."/>
            <person name="Gehrich-Schroeter G."/>
            <person name="Brambilla E."/>
            <person name="Klenk H.-P."/>
            <person name="Eisen J.A."/>
        </authorList>
    </citation>
    <scope>NUCLEOTIDE SEQUENCE [LARGE SCALE GENOMIC DNA]</scope>
    <source>
        <strain evidence="10">DSM 21211 / LMG 22137 / NRRL B-23946 / LB-34</strain>
    </source>
</reference>
<dbReference type="Proteomes" id="UP000008635">
    <property type="component" value="Chromosome"/>
</dbReference>
<keyword evidence="5 8" id="KW-1133">Transmembrane helix</keyword>
<dbReference type="GO" id="GO:0005886">
    <property type="term" value="C:plasma membrane"/>
    <property type="evidence" value="ECO:0007669"/>
    <property type="project" value="TreeGrafter"/>
</dbReference>
<evidence type="ECO:0000313" key="9">
    <source>
        <dbReference type="EMBL" id="ADV66332.1"/>
    </source>
</evidence>
<evidence type="ECO:0000256" key="2">
    <source>
        <dbReference type="ARBA" id="ARBA00006175"/>
    </source>
</evidence>